<dbReference type="PANTHER" id="PTHR14134:SF2">
    <property type="entry name" value="E3 UBIQUITIN-PROTEIN LIGASE RAD18"/>
    <property type="match status" value="1"/>
</dbReference>
<dbReference type="Gene3D" id="3.30.40.10">
    <property type="entry name" value="Zinc/RING finger domain, C3HC4 (zinc finger)"/>
    <property type="match status" value="2"/>
</dbReference>
<accession>A0A6A4C9Z0</accession>
<evidence type="ECO:0000256" key="2">
    <source>
        <dbReference type="ARBA" id="ARBA00022771"/>
    </source>
</evidence>
<keyword evidence="3" id="KW-0862">Zinc</keyword>
<evidence type="ECO:0000256" key="5">
    <source>
        <dbReference type="SAM" id="MobiDB-lite"/>
    </source>
</evidence>
<feature type="compositionally biased region" description="Polar residues" evidence="5">
    <location>
        <begin position="626"/>
        <end position="638"/>
    </location>
</feature>
<feature type="coiled-coil region" evidence="4">
    <location>
        <begin position="491"/>
        <end position="518"/>
    </location>
</feature>
<evidence type="ECO:0000256" key="1">
    <source>
        <dbReference type="ARBA" id="ARBA00022723"/>
    </source>
</evidence>
<feature type="domain" description="SP-RING-type" evidence="6">
    <location>
        <begin position="219"/>
        <end position="263"/>
    </location>
</feature>
<feature type="region of interest" description="Disordered" evidence="5">
    <location>
        <begin position="688"/>
        <end position="711"/>
    </location>
</feature>
<dbReference type="GO" id="GO:0097505">
    <property type="term" value="C:Rad6-Rad18 complex"/>
    <property type="evidence" value="ECO:0007669"/>
    <property type="project" value="TreeGrafter"/>
</dbReference>
<dbReference type="GO" id="GO:0006301">
    <property type="term" value="P:DNA damage tolerance"/>
    <property type="evidence" value="ECO:0007669"/>
    <property type="project" value="InterPro"/>
</dbReference>
<proteinExistence type="predicted"/>
<dbReference type="Proteomes" id="UP000434957">
    <property type="component" value="Unassembled WGS sequence"/>
</dbReference>
<evidence type="ECO:0000256" key="4">
    <source>
        <dbReference type="SAM" id="Coils"/>
    </source>
</evidence>
<keyword evidence="4" id="KW-0175">Coiled coil</keyword>
<protein>
    <recommendedName>
        <fullName evidence="6">SP-RING-type domain-containing protein</fullName>
    </recommendedName>
</protein>
<keyword evidence="8" id="KW-1185">Reference proteome</keyword>
<evidence type="ECO:0000313" key="7">
    <source>
        <dbReference type="EMBL" id="KAE9286593.1"/>
    </source>
</evidence>
<name>A0A6A4C9Z0_9STRA</name>
<feature type="compositionally biased region" description="Polar residues" evidence="5">
    <location>
        <begin position="664"/>
        <end position="673"/>
    </location>
</feature>
<reference evidence="7 8" key="1">
    <citation type="submission" date="2018-08" db="EMBL/GenBank/DDBJ databases">
        <title>Genomic investigation of the strawberry pathogen Phytophthora fragariae indicates pathogenicity is determined by transcriptional variation in three key races.</title>
        <authorList>
            <person name="Adams T.M."/>
            <person name="Armitage A.D."/>
            <person name="Sobczyk M.K."/>
            <person name="Bates H.J."/>
            <person name="Dunwell J.M."/>
            <person name="Nellist C.F."/>
            <person name="Harrison R.J."/>
        </authorList>
    </citation>
    <scope>NUCLEOTIDE SEQUENCE [LARGE SCALE GENOMIC DNA]</scope>
    <source>
        <strain evidence="7 8">SCRP333</strain>
    </source>
</reference>
<evidence type="ECO:0000256" key="3">
    <source>
        <dbReference type="ARBA" id="ARBA00022833"/>
    </source>
</evidence>
<dbReference type="Pfam" id="PF11789">
    <property type="entry name" value="zf-Nse"/>
    <property type="match status" value="1"/>
</dbReference>
<organism evidence="7 8">
    <name type="scientific">Phytophthora rubi</name>
    <dbReference type="NCBI Taxonomy" id="129364"/>
    <lineage>
        <taxon>Eukaryota</taxon>
        <taxon>Sar</taxon>
        <taxon>Stramenopiles</taxon>
        <taxon>Oomycota</taxon>
        <taxon>Peronosporomycetes</taxon>
        <taxon>Peronosporales</taxon>
        <taxon>Peronosporaceae</taxon>
        <taxon>Phytophthora</taxon>
    </lineage>
</organism>
<evidence type="ECO:0000259" key="6">
    <source>
        <dbReference type="Pfam" id="PF11789"/>
    </source>
</evidence>
<dbReference type="GO" id="GO:0003697">
    <property type="term" value="F:single-stranded DNA binding"/>
    <property type="evidence" value="ECO:0007669"/>
    <property type="project" value="InterPro"/>
</dbReference>
<dbReference type="AlphaFoldDB" id="A0A6A4C9Z0"/>
<dbReference type="GO" id="GO:0005634">
    <property type="term" value="C:nucleus"/>
    <property type="evidence" value="ECO:0007669"/>
    <property type="project" value="TreeGrafter"/>
</dbReference>
<dbReference type="EMBL" id="QXFT01003361">
    <property type="protein sequence ID" value="KAE9286593.1"/>
    <property type="molecule type" value="Genomic_DNA"/>
</dbReference>
<feature type="coiled-coil region" evidence="4">
    <location>
        <begin position="327"/>
        <end position="361"/>
    </location>
</feature>
<feature type="compositionally biased region" description="Basic and acidic residues" evidence="5">
    <location>
        <begin position="611"/>
        <end position="625"/>
    </location>
</feature>
<dbReference type="GO" id="GO:0061630">
    <property type="term" value="F:ubiquitin protein ligase activity"/>
    <property type="evidence" value="ECO:0007669"/>
    <property type="project" value="InterPro"/>
</dbReference>
<keyword evidence="1" id="KW-0479">Metal-binding</keyword>
<evidence type="ECO:0000313" key="8">
    <source>
        <dbReference type="Proteomes" id="UP000434957"/>
    </source>
</evidence>
<dbReference type="GO" id="GO:0006513">
    <property type="term" value="P:protein monoubiquitination"/>
    <property type="evidence" value="ECO:0007669"/>
    <property type="project" value="InterPro"/>
</dbReference>
<dbReference type="InterPro" id="IPR004181">
    <property type="entry name" value="Znf_MIZ"/>
</dbReference>
<gene>
    <name evidence="7" type="ORF">PR003_g26277</name>
</gene>
<dbReference type="InterPro" id="IPR039577">
    <property type="entry name" value="Rad18"/>
</dbReference>
<feature type="compositionally biased region" description="Polar residues" evidence="5">
    <location>
        <begin position="699"/>
        <end position="711"/>
    </location>
</feature>
<dbReference type="GO" id="GO:0008270">
    <property type="term" value="F:zinc ion binding"/>
    <property type="evidence" value="ECO:0007669"/>
    <property type="project" value="UniProtKB-KW"/>
</dbReference>
<feature type="region of interest" description="Disordered" evidence="5">
    <location>
        <begin position="611"/>
        <end position="673"/>
    </location>
</feature>
<keyword evidence="2" id="KW-0863">Zinc-finger</keyword>
<dbReference type="SUPFAM" id="SSF57850">
    <property type="entry name" value="RING/U-box"/>
    <property type="match status" value="2"/>
</dbReference>
<sequence>MQTRGQPQQQSAHKELVLGLAEESKSILLELGSILNQRYHNRGPTQQTQRVLRRKNELVSRLEQFVSEQQSSEDAQEDPQATVEGLQKELQDQRAAFEQQRARLEQQATVTLNAQTELSSSLNRVLPQLRGLLDAYDRERGQHVDLTQGTTTTSAATANVACSARTVTLTQSSSSTPDLTQRLTDLQTQFDAERAQLLEQASDAANTQQDITRRNLREREAALTCPISLDLFENPVVTECCGRTFSSEALTQALRRNSQCPVCRSRRVTSHASRDMANLVELHRNERVLLGLTDNAAANATTGTGESSSVRAQVQYMQQLVALGKTLQLKDEVVTRLNRQVNELQNAYVAERQRADQLQRALVNGAACIQGEAQLRELLRTQQLQTRRQQVAFSEATTRFMEQRQRDLTIQERLQRKVELHEMSMQDQNTLLEKQRTRLPEQTANSHGAQEDARLNVRNQGQRCIADPVDANDAEATATTVFTEDMNCGMKQRLEEQLREFEQERAQLLEQASDAAKTHHDVSLANLREREAVLTCPISLDLFDGPVVSECCGKTFSSLAIAQKLEESLLCPSCHAPVVRLHPNRDMTLLVKLHRLERSIIGVSEGLRMDHDAEDEQNHIVRSERSTTSPHNSIDASTRQIRQRERRNQRILGRSVVYRRQSPRRSAQTTSVIPGSAAVLATASSTAESGSSALRRHQSSPNATPDTSSIAASVNPLETFASWLEKNGQCGARERMARHRQLSSATSWDELRHVMDGSDSESD</sequence>
<dbReference type="InterPro" id="IPR013083">
    <property type="entry name" value="Znf_RING/FYVE/PHD"/>
</dbReference>
<comment type="caution">
    <text evidence="7">The sequence shown here is derived from an EMBL/GenBank/DDBJ whole genome shotgun (WGS) entry which is preliminary data.</text>
</comment>
<dbReference type="PANTHER" id="PTHR14134">
    <property type="entry name" value="E3 UBIQUITIN-PROTEIN LIGASE RAD18"/>
    <property type="match status" value="1"/>
</dbReference>
<feature type="region of interest" description="Disordered" evidence="5">
    <location>
        <begin position="741"/>
        <end position="763"/>
    </location>
</feature>